<sequence length="153" mass="17216">MAKLTKLINESTPLAPTTKKEVSERLEVLHREQARGKPPLPSEPQPETDSSGRDTTPEDRSEYKVYVPVLEKPHRNDGPVVVEYEVRELEKGRGAVPIYTTPEGLFDELGPYQPMVKVNIFDLLRYIQGRVPVVVDPILKAGIQKRDTKGADE</sequence>
<comment type="caution">
    <text evidence="2">The sequence shown here is derived from an EMBL/GenBank/DDBJ whole genome shotgun (WGS) entry which is preliminary data.</text>
</comment>
<proteinExistence type="predicted"/>
<feature type="compositionally biased region" description="Basic and acidic residues" evidence="1">
    <location>
        <begin position="50"/>
        <end position="61"/>
    </location>
</feature>
<evidence type="ECO:0000313" key="3">
    <source>
        <dbReference type="Proteomes" id="UP000614047"/>
    </source>
</evidence>
<reference evidence="2" key="1">
    <citation type="submission" date="2020-11" db="EMBL/GenBank/DDBJ databases">
        <title>Sequencing the genomes of 1000 actinobacteria strains.</title>
        <authorList>
            <person name="Klenk H.-P."/>
        </authorList>
    </citation>
    <scope>NUCLEOTIDE SEQUENCE</scope>
    <source>
        <strain evidence="2">DSM 43175</strain>
    </source>
</reference>
<evidence type="ECO:0000256" key="1">
    <source>
        <dbReference type="SAM" id="MobiDB-lite"/>
    </source>
</evidence>
<dbReference type="RefSeq" id="WP_197013979.1">
    <property type="nucleotide sequence ID" value="NZ_BAABES010000002.1"/>
</dbReference>
<feature type="compositionally biased region" description="Basic and acidic residues" evidence="1">
    <location>
        <begin position="18"/>
        <end position="35"/>
    </location>
</feature>
<evidence type="ECO:0000313" key="2">
    <source>
        <dbReference type="EMBL" id="MBG6091700.1"/>
    </source>
</evidence>
<feature type="region of interest" description="Disordered" evidence="1">
    <location>
        <begin position="1"/>
        <end position="61"/>
    </location>
</feature>
<protein>
    <submittedName>
        <fullName evidence="2">Uncharacterized protein</fullName>
    </submittedName>
</protein>
<dbReference type="AlphaFoldDB" id="A0A931GM52"/>
<gene>
    <name evidence="2" type="ORF">IW256_005813</name>
</gene>
<dbReference type="EMBL" id="JADOUA010000001">
    <property type="protein sequence ID" value="MBG6091700.1"/>
    <property type="molecule type" value="Genomic_DNA"/>
</dbReference>
<name>A0A931GM52_9ACTN</name>
<accession>A0A931GM52</accession>
<dbReference type="Proteomes" id="UP000614047">
    <property type="component" value="Unassembled WGS sequence"/>
</dbReference>
<keyword evidence="3" id="KW-1185">Reference proteome</keyword>
<organism evidence="2 3">
    <name type="scientific">Actinomadura viridis</name>
    <dbReference type="NCBI Taxonomy" id="58110"/>
    <lineage>
        <taxon>Bacteria</taxon>
        <taxon>Bacillati</taxon>
        <taxon>Actinomycetota</taxon>
        <taxon>Actinomycetes</taxon>
        <taxon>Streptosporangiales</taxon>
        <taxon>Thermomonosporaceae</taxon>
        <taxon>Actinomadura</taxon>
    </lineage>
</organism>